<feature type="non-terminal residue" evidence="2">
    <location>
        <position position="645"/>
    </location>
</feature>
<feature type="region of interest" description="Disordered" evidence="1">
    <location>
        <begin position="300"/>
        <end position="376"/>
    </location>
</feature>
<feature type="region of interest" description="Disordered" evidence="1">
    <location>
        <begin position="186"/>
        <end position="211"/>
    </location>
</feature>
<accession>A0A1B6EZ44</accession>
<feature type="region of interest" description="Disordered" evidence="1">
    <location>
        <begin position="227"/>
        <end position="248"/>
    </location>
</feature>
<feature type="compositionally biased region" description="Low complexity" evidence="1">
    <location>
        <begin position="324"/>
        <end position="333"/>
    </location>
</feature>
<organism evidence="2">
    <name type="scientific">Cuerna arida</name>
    <dbReference type="NCBI Taxonomy" id="1464854"/>
    <lineage>
        <taxon>Eukaryota</taxon>
        <taxon>Metazoa</taxon>
        <taxon>Ecdysozoa</taxon>
        <taxon>Arthropoda</taxon>
        <taxon>Hexapoda</taxon>
        <taxon>Insecta</taxon>
        <taxon>Pterygota</taxon>
        <taxon>Neoptera</taxon>
        <taxon>Paraneoptera</taxon>
        <taxon>Hemiptera</taxon>
        <taxon>Auchenorrhyncha</taxon>
        <taxon>Membracoidea</taxon>
        <taxon>Cicadellidae</taxon>
        <taxon>Cicadellinae</taxon>
        <taxon>Proconiini</taxon>
        <taxon>Cuerna</taxon>
    </lineage>
</organism>
<feature type="region of interest" description="Disordered" evidence="1">
    <location>
        <begin position="1"/>
        <end position="50"/>
    </location>
</feature>
<feature type="compositionally biased region" description="Basic and acidic residues" evidence="1">
    <location>
        <begin position="17"/>
        <end position="36"/>
    </location>
</feature>
<gene>
    <name evidence="2" type="ORF">g.23851</name>
</gene>
<evidence type="ECO:0000256" key="1">
    <source>
        <dbReference type="SAM" id="MobiDB-lite"/>
    </source>
</evidence>
<feature type="compositionally biased region" description="Basic and acidic residues" evidence="1">
    <location>
        <begin position="312"/>
        <end position="321"/>
    </location>
</feature>
<name>A0A1B6EZ44_9HEMI</name>
<protein>
    <recommendedName>
        <fullName evidence="3">FLYWCH-type domain-containing protein</fullName>
    </recommendedName>
</protein>
<feature type="compositionally biased region" description="Basic and acidic residues" evidence="1">
    <location>
        <begin position="197"/>
        <end position="206"/>
    </location>
</feature>
<feature type="compositionally biased region" description="Polar residues" evidence="1">
    <location>
        <begin position="227"/>
        <end position="237"/>
    </location>
</feature>
<proteinExistence type="predicted"/>
<evidence type="ECO:0008006" key="3">
    <source>
        <dbReference type="Google" id="ProtNLM"/>
    </source>
</evidence>
<reference evidence="2" key="1">
    <citation type="submission" date="2015-11" db="EMBL/GenBank/DDBJ databases">
        <title>De novo transcriptome assembly of four potential Pierce s Disease insect vectors from Arizona vineyards.</title>
        <authorList>
            <person name="Tassone E.E."/>
        </authorList>
    </citation>
    <scope>NUCLEOTIDE SEQUENCE</scope>
</reference>
<dbReference type="AlphaFoldDB" id="A0A1B6EZ44"/>
<feature type="compositionally biased region" description="Basic residues" evidence="1">
    <location>
        <begin position="346"/>
        <end position="358"/>
    </location>
</feature>
<dbReference type="EMBL" id="GECZ01026507">
    <property type="protein sequence ID" value="JAS43262.1"/>
    <property type="molecule type" value="Transcribed_RNA"/>
</dbReference>
<sequence length="645" mass="72998">MRGRKTSRLKNGSDTPVNKEEIKEEYNSDNEYRTEDEVPVPESEVLPGPKGQPMYYDGMGYYYNQLREDKTIRVLVCCHTGCGATAEMALYPGAPISLLASSESHNHPPNQSRRERLCFLQNIKSRHAAENTPFTVIFQEEAEKNPIGAGFFSFDKIEKHLKKKISERETVPEPSKGRIPARTIMKTRGRPSPQEEPLPKKAKIEDPTGTPVNLSKKLELLKSLKNIPSSADTNSNEGVEKLPSERLPGPHPHAFVYYDGKGHYYKALSISENTRYLKCTVSECLARAVMRLEDNSPISLEVYSPPHNHPPQPKESKKVKLDVTASTPASSSTTHKHTTKTPTPRRTARKKTGVYRRGSHPESDSTKDTSLTMEVAEEEEVPVKKYSEKLSGPEFYHDFKGNYYFTVQIKHGVRCLRCLVPTCQAEARMRLGDNAEIQPVKGSRPHNHLPDLDTRYCDKINQLENQWQEWVPSERLPSLSLQYCCYYDGKGFYFHQTTQKDNIRYLSCIKSECPVRAHMCTQKDAPISVTPLKPPHNHPPDYTLRDALLFIDAVRVRVRSDTEPRVAIEQETARNPVGAERVDMLILETCLNCANEVSKSMANKNVTEDEVDFTSCIKPLKSVSSKDSTESLLHVKNHFSTNVPV</sequence>
<evidence type="ECO:0000313" key="2">
    <source>
        <dbReference type="EMBL" id="JAS43262.1"/>
    </source>
</evidence>